<dbReference type="EMBL" id="LR798257">
    <property type="protein sequence ID" value="CAB5218191.1"/>
    <property type="molecule type" value="Genomic_DNA"/>
</dbReference>
<accession>A0A6J7WJN1</accession>
<reference evidence="1" key="1">
    <citation type="submission" date="2020-05" db="EMBL/GenBank/DDBJ databases">
        <authorList>
            <person name="Chiriac C."/>
            <person name="Salcher M."/>
            <person name="Ghai R."/>
            <person name="Kavagutti S V."/>
        </authorList>
    </citation>
    <scope>NUCLEOTIDE SEQUENCE</scope>
</reference>
<protein>
    <submittedName>
        <fullName evidence="1">Uncharacterized protein</fullName>
    </submittedName>
</protein>
<name>A0A6J7WJN1_9CAUD</name>
<organism evidence="1">
    <name type="scientific">uncultured Caudovirales phage</name>
    <dbReference type="NCBI Taxonomy" id="2100421"/>
    <lineage>
        <taxon>Viruses</taxon>
        <taxon>Duplodnaviria</taxon>
        <taxon>Heunggongvirae</taxon>
        <taxon>Uroviricota</taxon>
        <taxon>Caudoviricetes</taxon>
        <taxon>Peduoviridae</taxon>
        <taxon>Maltschvirus</taxon>
        <taxon>Maltschvirus maltsch</taxon>
    </lineage>
</organism>
<evidence type="ECO:0000313" key="1">
    <source>
        <dbReference type="EMBL" id="CAB5218191.1"/>
    </source>
</evidence>
<sequence length="95" mass="10974">MIANGTMKTIEDNEDIYISLTQLCDYFTQSSINMKKEIADVPEESKDYARGLLDMMFTISQEIIELGKFEAQRRMINNPQDLLDMIDKKPFGSIE</sequence>
<gene>
    <name evidence="1" type="ORF">UFOVP204_73</name>
</gene>
<proteinExistence type="predicted"/>